<feature type="non-terminal residue" evidence="2">
    <location>
        <position position="1"/>
    </location>
</feature>
<proteinExistence type="predicted"/>
<protein>
    <recommendedName>
        <fullName evidence="1">Lipid/polyisoprenoid-binding YceI-like domain-containing protein</fullName>
    </recommendedName>
</protein>
<dbReference type="EMBL" id="UINC01186658">
    <property type="protein sequence ID" value="SVD98975.1"/>
    <property type="molecule type" value="Genomic_DNA"/>
</dbReference>
<evidence type="ECO:0000313" key="2">
    <source>
        <dbReference type="EMBL" id="SVD98975.1"/>
    </source>
</evidence>
<dbReference type="PANTHER" id="PTHR34406">
    <property type="entry name" value="PROTEIN YCEI"/>
    <property type="match status" value="1"/>
</dbReference>
<dbReference type="Gene3D" id="2.40.128.110">
    <property type="entry name" value="Lipid/polyisoprenoid-binding, YceI-like"/>
    <property type="match status" value="1"/>
</dbReference>
<gene>
    <name evidence="2" type="ORF">METZ01_LOCUS451829</name>
</gene>
<dbReference type="SUPFAM" id="SSF101874">
    <property type="entry name" value="YceI-like"/>
    <property type="match status" value="1"/>
</dbReference>
<feature type="domain" description="Lipid/polyisoprenoid-binding YceI-like" evidence="1">
    <location>
        <begin position="23"/>
        <end position="132"/>
    </location>
</feature>
<sequence>MPMSVLILALGIRIGHPQAAPAEYTIDPDHLSVGFLVEHIGYAKILGMFLEAEGHFIFDEQAMSLSELNIVIHTRSVFTNHKKRDNHLRGTDFLSAKEFPEMTFEGTSSEQTGERTGQVHGLLTLLGKSLPL</sequence>
<dbReference type="PANTHER" id="PTHR34406:SF1">
    <property type="entry name" value="PROTEIN YCEI"/>
    <property type="match status" value="1"/>
</dbReference>
<evidence type="ECO:0000259" key="1">
    <source>
        <dbReference type="SMART" id="SM00867"/>
    </source>
</evidence>
<reference evidence="2" key="1">
    <citation type="submission" date="2018-05" db="EMBL/GenBank/DDBJ databases">
        <authorList>
            <person name="Lanie J.A."/>
            <person name="Ng W.-L."/>
            <person name="Kazmierczak K.M."/>
            <person name="Andrzejewski T.M."/>
            <person name="Davidsen T.M."/>
            <person name="Wayne K.J."/>
            <person name="Tettelin H."/>
            <person name="Glass J.I."/>
            <person name="Rusch D."/>
            <person name="Podicherti R."/>
            <person name="Tsui H.-C.T."/>
            <person name="Winkler M.E."/>
        </authorList>
    </citation>
    <scope>NUCLEOTIDE SEQUENCE</scope>
</reference>
<dbReference type="Pfam" id="PF04264">
    <property type="entry name" value="YceI"/>
    <property type="match status" value="1"/>
</dbReference>
<name>A0A382ZVB5_9ZZZZ</name>
<dbReference type="AlphaFoldDB" id="A0A382ZVB5"/>
<organism evidence="2">
    <name type="scientific">marine metagenome</name>
    <dbReference type="NCBI Taxonomy" id="408172"/>
    <lineage>
        <taxon>unclassified sequences</taxon>
        <taxon>metagenomes</taxon>
        <taxon>ecological metagenomes</taxon>
    </lineage>
</organism>
<dbReference type="SMART" id="SM00867">
    <property type="entry name" value="YceI"/>
    <property type="match status" value="1"/>
</dbReference>
<dbReference type="InterPro" id="IPR007372">
    <property type="entry name" value="Lipid/polyisoprenoid-bd_YceI"/>
</dbReference>
<accession>A0A382ZVB5</accession>
<dbReference type="InterPro" id="IPR036761">
    <property type="entry name" value="TTHA0802/YceI-like_sf"/>
</dbReference>
<feature type="non-terminal residue" evidence="2">
    <location>
        <position position="132"/>
    </location>
</feature>